<proteinExistence type="predicted"/>
<reference evidence="2 3" key="1">
    <citation type="submission" date="2018-06" db="EMBL/GenBank/DDBJ databases">
        <title>Draft genome sequence of mcr-1-harboring Escherichia coli isolated from wound infection of a hospitalized patient, in Bolivia.</title>
        <authorList>
            <person name="Munoz M.E."/>
            <person name="Moura Q."/>
            <person name="Ventura P.R.M."/>
            <person name="Bustos L.R."/>
            <person name="Ovando B.G."/>
            <person name="Terrazas D.I.V."/>
            <person name="Yarhui N.B."/>
            <person name="Cerdeira L."/>
            <person name="Lincopan N."/>
        </authorList>
    </citation>
    <scope>NUCLEOTIDE SEQUENCE [LARGE SCALE GENOMIC DNA]</scope>
    <source>
        <strain evidence="2 3">EcMLT</strain>
    </source>
</reference>
<keyword evidence="1" id="KW-0732">Signal</keyword>
<dbReference type="AlphaFoldDB" id="A0A2W6P9W7"/>
<dbReference type="EMBL" id="QKWZ01000515">
    <property type="protein sequence ID" value="PZT65114.1"/>
    <property type="molecule type" value="Genomic_DNA"/>
</dbReference>
<dbReference type="Proteomes" id="UP000249482">
    <property type="component" value="Unassembled WGS sequence"/>
</dbReference>
<organism evidence="2 3">
    <name type="scientific">Escherichia coli</name>
    <dbReference type="NCBI Taxonomy" id="562"/>
    <lineage>
        <taxon>Bacteria</taxon>
        <taxon>Pseudomonadati</taxon>
        <taxon>Pseudomonadota</taxon>
        <taxon>Gammaproteobacteria</taxon>
        <taxon>Enterobacterales</taxon>
        <taxon>Enterobacteriaceae</taxon>
        <taxon>Escherichia</taxon>
    </lineage>
</organism>
<dbReference type="RefSeq" id="WP_106693601.1">
    <property type="nucleotide sequence ID" value="NZ_JACXRI010000077.1"/>
</dbReference>
<feature type="chain" id="PRO_5016115175" evidence="1">
    <location>
        <begin position="22"/>
        <end position="160"/>
    </location>
</feature>
<sequence length="160" mass="16268">MKYFNKLILCAAVVTAFGANAATYNREGETTQTIVITKPLTLQAQNSYKVADDKASGGAAVRTTDGSKANLYIAVAASSTNTNAVRIAADSGNLTLIGQAACGGGVTPVLDTAASRPGANTAAIQCASASSVATIVNSMEPASPEAGEYTFTQEYGTYVD</sequence>
<accession>A0A2W6P9W7</accession>
<evidence type="ECO:0000256" key="1">
    <source>
        <dbReference type="SAM" id="SignalP"/>
    </source>
</evidence>
<feature type="signal peptide" evidence="1">
    <location>
        <begin position="1"/>
        <end position="21"/>
    </location>
</feature>
<comment type="caution">
    <text evidence="2">The sequence shown here is derived from an EMBL/GenBank/DDBJ whole genome shotgun (WGS) entry which is preliminary data.</text>
</comment>
<evidence type="ECO:0000313" key="2">
    <source>
        <dbReference type="EMBL" id="PZT65114.1"/>
    </source>
</evidence>
<evidence type="ECO:0000313" key="3">
    <source>
        <dbReference type="Proteomes" id="UP000249482"/>
    </source>
</evidence>
<gene>
    <name evidence="2" type="ORF">DNQ45_18585</name>
</gene>
<name>A0A2W6P9W7_ECOLX</name>
<protein>
    <submittedName>
        <fullName evidence="2">Uncharacterized protein</fullName>
    </submittedName>
</protein>